<feature type="compositionally biased region" description="Basic and acidic residues" evidence="1">
    <location>
        <begin position="70"/>
        <end position="84"/>
    </location>
</feature>
<accession>G3HHF6</accession>
<sequence length="84" mass="9607">MGKHLLATAREDISGKIWLLCRSPDLQQKRNKIHSFRGDFEDKFFKEAGDCLKGTCATDRLSWRPPTEGNKGEGSRRNQESARK</sequence>
<protein>
    <submittedName>
        <fullName evidence="2">Uncharacterized protein</fullName>
    </submittedName>
</protein>
<dbReference type="AlphaFoldDB" id="G3HHF6"/>
<name>G3HHF6_CRIGR</name>
<evidence type="ECO:0000313" key="3">
    <source>
        <dbReference type="Proteomes" id="UP000001075"/>
    </source>
</evidence>
<organism evidence="2 3">
    <name type="scientific">Cricetulus griseus</name>
    <name type="common">Chinese hamster</name>
    <name type="synonym">Cricetulus barabensis griseus</name>
    <dbReference type="NCBI Taxonomy" id="10029"/>
    <lineage>
        <taxon>Eukaryota</taxon>
        <taxon>Metazoa</taxon>
        <taxon>Chordata</taxon>
        <taxon>Craniata</taxon>
        <taxon>Vertebrata</taxon>
        <taxon>Euteleostomi</taxon>
        <taxon>Mammalia</taxon>
        <taxon>Eutheria</taxon>
        <taxon>Euarchontoglires</taxon>
        <taxon>Glires</taxon>
        <taxon>Rodentia</taxon>
        <taxon>Myomorpha</taxon>
        <taxon>Muroidea</taxon>
        <taxon>Cricetidae</taxon>
        <taxon>Cricetinae</taxon>
        <taxon>Cricetulus</taxon>
    </lineage>
</organism>
<proteinExistence type="predicted"/>
<dbReference type="Proteomes" id="UP000001075">
    <property type="component" value="Unassembled WGS sequence"/>
</dbReference>
<evidence type="ECO:0000256" key="1">
    <source>
        <dbReference type="SAM" id="MobiDB-lite"/>
    </source>
</evidence>
<gene>
    <name evidence="2" type="ORF">I79_010057</name>
</gene>
<reference evidence="3" key="1">
    <citation type="journal article" date="2011" name="Nat. Biotechnol.">
        <title>The genomic sequence of the Chinese hamster ovary (CHO)-K1 cell line.</title>
        <authorList>
            <person name="Xu X."/>
            <person name="Nagarajan H."/>
            <person name="Lewis N.E."/>
            <person name="Pan S."/>
            <person name="Cai Z."/>
            <person name="Liu X."/>
            <person name="Chen W."/>
            <person name="Xie M."/>
            <person name="Wang W."/>
            <person name="Hammond S."/>
            <person name="Andersen M.R."/>
            <person name="Neff N."/>
            <person name="Passarelli B."/>
            <person name="Koh W."/>
            <person name="Fan H.C."/>
            <person name="Wang J."/>
            <person name="Gui Y."/>
            <person name="Lee K.H."/>
            <person name="Betenbaugh M.J."/>
            <person name="Quake S.R."/>
            <person name="Famili I."/>
            <person name="Palsson B.O."/>
            <person name="Wang J."/>
        </authorList>
    </citation>
    <scope>NUCLEOTIDE SEQUENCE [LARGE SCALE GENOMIC DNA]</scope>
    <source>
        <strain evidence="3">CHO K1 cell line</strain>
    </source>
</reference>
<dbReference type="EMBL" id="JH000378">
    <property type="protein sequence ID" value="EGV92846.1"/>
    <property type="molecule type" value="Genomic_DNA"/>
</dbReference>
<feature type="region of interest" description="Disordered" evidence="1">
    <location>
        <begin position="60"/>
        <end position="84"/>
    </location>
</feature>
<evidence type="ECO:0000313" key="2">
    <source>
        <dbReference type="EMBL" id="EGV92846.1"/>
    </source>
</evidence>
<dbReference type="InParanoid" id="G3HHF6"/>